<dbReference type="GO" id="GO:0043565">
    <property type="term" value="F:sequence-specific DNA binding"/>
    <property type="evidence" value="ECO:0007669"/>
    <property type="project" value="InterPro"/>
</dbReference>
<reference evidence="5 6" key="1">
    <citation type="submission" date="2020-01" db="EMBL/GenBank/DDBJ databases">
        <title>Genome analysis of Anaerocolumna sp. CBA3638.</title>
        <authorList>
            <person name="Kim J."/>
            <person name="Roh S.W."/>
        </authorList>
    </citation>
    <scope>NUCLEOTIDE SEQUENCE [LARGE SCALE GENOMIC DNA]</scope>
    <source>
        <strain evidence="5 6">CBA3638</strain>
    </source>
</reference>
<dbReference type="GO" id="GO:0003700">
    <property type="term" value="F:DNA-binding transcription factor activity"/>
    <property type="evidence" value="ECO:0007669"/>
    <property type="project" value="InterPro"/>
</dbReference>
<evidence type="ECO:0000259" key="4">
    <source>
        <dbReference type="PROSITE" id="PS01124"/>
    </source>
</evidence>
<dbReference type="Proteomes" id="UP000464314">
    <property type="component" value="Chromosome"/>
</dbReference>
<gene>
    <name evidence="5" type="ORF">Ana3638_02585</name>
</gene>
<dbReference type="InterPro" id="IPR020449">
    <property type="entry name" value="Tscrpt_reg_AraC-type_HTH"/>
</dbReference>
<proteinExistence type="predicted"/>
<dbReference type="PANTHER" id="PTHR43280:SF2">
    <property type="entry name" value="HTH-TYPE TRANSCRIPTIONAL REGULATOR EXSA"/>
    <property type="match status" value="1"/>
</dbReference>
<sequence length="142" mass="16713">MHRILTKVYLFQNQNTYVVHSSVDNLTNKVYSITAYIHEHYKEDLSLEFLAKNFYISSYYLSHQFKNITGFTLNNYIQMTRIRNAQQLLLTTDMNVTHISESCGFSSFSQFNRTFNKYCDASPTKYRACKGLNSMKSIKRID</sequence>
<keyword evidence="3" id="KW-0804">Transcription</keyword>
<keyword evidence="6" id="KW-1185">Reference proteome</keyword>
<evidence type="ECO:0000256" key="2">
    <source>
        <dbReference type="ARBA" id="ARBA00023125"/>
    </source>
</evidence>
<evidence type="ECO:0000313" key="5">
    <source>
        <dbReference type="EMBL" id="QHQ63599.1"/>
    </source>
</evidence>
<dbReference type="InterPro" id="IPR009057">
    <property type="entry name" value="Homeodomain-like_sf"/>
</dbReference>
<dbReference type="SUPFAM" id="SSF46689">
    <property type="entry name" value="Homeodomain-like"/>
    <property type="match status" value="2"/>
</dbReference>
<evidence type="ECO:0000313" key="6">
    <source>
        <dbReference type="Proteomes" id="UP000464314"/>
    </source>
</evidence>
<keyword evidence="1" id="KW-0805">Transcription regulation</keyword>
<dbReference type="PANTHER" id="PTHR43280">
    <property type="entry name" value="ARAC-FAMILY TRANSCRIPTIONAL REGULATOR"/>
    <property type="match status" value="1"/>
</dbReference>
<feature type="domain" description="HTH araC/xylS-type" evidence="4">
    <location>
        <begin position="31"/>
        <end position="129"/>
    </location>
</feature>
<organism evidence="5 6">
    <name type="scientific">Anaerocolumna sedimenticola</name>
    <dbReference type="NCBI Taxonomy" id="2696063"/>
    <lineage>
        <taxon>Bacteria</taxon>
        <taxon>Bacillati</taxon>
        <taxon>Bacillota</taxon>
        <taxon>Clostridia</taxon>
        <taxon>Lachnospirales</taxon>
        <taxon>Lachnospiraceae</taxon>
        <taxon>Anaerocolumna</taxon>
    </lineage>
</organism>
<dbReference type="AlphaFoldDB" id="A0A6P1TTR5"/>
<dbReference type="InterPro" id="IPR018060">
    <property type="entry name" value="HTH_AraC"/>
</dbReference>
<evidence type="ECO:0000256" key="1">
    <source>
        <dbReference type="ARBA" id="ARBA00023015"/>
    </source>
</evidence>
<evidence type="ECO:0000256" key="3">
    <source>
        <dbReference type="ARBA" id="ARBA00023163"/>
    </source>
</evidence>
<protein>
    <submittedName>
        <fullName evidence="5">Helix-turn-helix domain-containing protein</fullName>
    </submittedName>
</protein>
<dbReference type="Pfam" id="PF12833">
    <property type="entry name" value="HTH_18"/>
    <property type="match status" value="1"/>
</dbReference>
<name>A0A6P1TTR5_9FIRM</name>
<dbReference type="EMBL" id="CP048000">
    <property type="protein sequence ID" value="QHQ63599.1"/>
    <property type="molecule type" value="Genomic_DNA"/>
</dbReference>
<keyword evidence="2" id="KW-0238">DNA-binding</keyword>
<dbReference type="Gene3D" id="1.10.10.60">
    <property type="entry name" value="Homeodomain-like"/>
    <property type="match status" value="2"/>
</dbReference>
<dbReference type="PRINTS" id="PR00032">
    <property type="entry name" value="HTHARAC"/>
</dbReference>
<accession>A0A6P1TTR5</accession>
<dbReference type="KEGG" id="anr:Ana3638_02585"/>
<dbReference type="SMART" id="SM00342">
    <property type="entry name" value="HTH_ARAC"/>
    <property type="match status" value="1"/>
</dbReference>
<dbReference type="PROSITE" id="PS01124">
    <property type="entry name" value="HTH_ARAC_FAMILY_2"/>
    <property type="match status" value="1"/>
</dbReference>